<dbReference type="PROSITE" id="PS51274">
    <property type="entry name" value="GATASE_COBBQ"/>
    <property type="match status" value="1"/>
</dbReference>
<dbReference type="Pfam" id="PF07685">
    <property type="entry name" value="GATase_3"/>
    <property type="match status" value="1"/>
</dbReference>
<comment type="pathway">
    <text evidence="1 4">Cofactor biosynthesis; adenosylcobalamin biosynthesis.</text>
</comment>
<keyword evidence="2 4" id="KW-0169">Cobalamin biosynthesis</keyword>
<dbReference type="PROSITE" id="PS51273">
    <property type="entry name" value="GATASE_TYPE_1"/>
    <property type="match status" value="1"/>
</dbReference>
<dbReference type="Proteomes" id="UP000198504">
    <property type="component" value="Unassembled WGS sequence"/>
</dbReference>
<dbReference type="NCBIfam" id="TIGR00313">
    <property type="entry name" value="cobQ"/>
    <property type="match status" value="1"/>
</dbReference>
<evidence type="ECO:0000259" key="5">
    <source>
        <dbReference type="Pfam" id="PF01656"/>
    </source>
</evidence>
<dbReference type="GO" id="GO:0009236">
    <property type="term" value="P:cobalamin biosynthetic process"/>
    <property type="evidence" value="ECO:0007669"/>
    <property type="project" value="UniProtKB-UniRule"/>
</dbReference>
<dbReference type="HAMAP" id="MF_00028">
    <property type="entry name" value="CobQ"/>
    <property type="match status" value="1"/>
</dbReference>
<dbReference type="InterPro" id="IPR033949">
    <property type="entry name" value="CobQ_GATase1"/>
</dbReference>
<dbReference type="UniPathway" id="UPA00148"/>
<dbReference type="Gene3D" id="3.40.50.880">
    <property type="match status" value="1"/>
</dbReference>
<keyword evidence="8" id="KW-1185">Reference proteome</keyword>
<dbReference type="InterPro" id="IPR004459">
    <property type="entry name" value="CobQ_synth"/>
</dbReference>
<evidence type="ECO:0000256" key="2">
    <source>
        <dbReference type="ARBA" id="ARBA00022573"/>
    </source>
</evidence>
<gene>
    <name evidence="4" type="primary">cobQ</name>
    <name evidence="7" type="ORF">SAMN05421756_11713</name>
</gene>
<dbReference type="Gene3D" id="3.40.50.300">
    <property type="entry name" value="P-loop containing nucleotide triphosphate hydrolases"/>
    <property type="match status" value="1"/>
</dbReference>
<dbReference type="PANTHER" id="PTHR21343">
    <property type="entry name" value="DETHIOBIOTIN SYNTHETASE"/>
    <property type="match status" value="1"/>
</dbReference>
<dbReference type="InterPro" id="IPR002586">
    <property type="entry name" value="CobQ/CobB/MinD/ParA_Nub-bd_dom"/>
</dbReference>
<keyword evidence="3 4" id="KW-0315">Glutamine amidotransferase</keyword>
<dbReference type="GO" id="GO:0003824">
    <property type="term" value="F:catalytic activity"/>
    <property type="evidence" value="ECO:0007669"/>
    <property type="project" value="InterPro"/>
</dbReference>
<proteinExistence type="inferred from homology"/>
<dbReference type="Pfam" id="PF01656">
    <property type="entry name" value="CbiA"/>
    <property type="match status" value="1"/>
</dbReference>
<comment type="similarity">
    <text evidence="4">Belongs to the CobB/CobQ family. CobQ subfamily.</text>
</comment>
<dbReference type="NCBIfam" id="NF001989">
    <property type="entry name" value="PRK00784.1"/>
    <property type="match status" value="1"/>
</dbReference>
<comment type="function">
    <text evidence="4">Catalyzes amidations at positions B, D, E, and G on adenosylcobyrinic A,C-diamide. NH(2) groups are provided by glutamine, and one molecule of ATP is hydrogenolyzed for each amidation.</text>
</comment>
<evidence type="ECO:0000259" key="6">
    <source>
        <dbReference type="Pfam" id="PF07685"/>
    </source>
</evidence>
<dbReference type="InterPro" id="IPR011698">
    <property type="entry name" value="GATase_3"/>
</dbReference>
<evidence type="ECO:0000256" key="1">
    <source>
        <dbReference type="ARBA" id="ARBA00004953"/>
    </source>
</evidence>
<dbReference type="InterPro" id="IPR047045">
    <property type="entry name" value="CobQ_N"/>
</dbReference>
<dbReference type="GO" id="GO:0015420">
    <property type="term" value="F:ABC-type vitamin B12 transporter activity"/>
    <property type="evidence" value="ECO:0007669"/>
    <property type="project" value="UniProtKB-UniRule"/>
</dbReference>
<evidence type="ECO:0000313" key="8">
    <source>
        <dbReference type="Proteomes" id="UP000198504"/>
    </source>
</evidence>
<reference evidence="8" key="1">
    <citation type="submission" date="2016-10" db="EMBL/GenBank/DDBJ databases">
        <authorList>
            <person name="Varghese N."/>
            <person name="Submissions S."/>
        </authorList>
    </citation>
    <scope>NUCLEOTIDE SEQUENCE [LARGE SCALE GENOMIC DNA]</scope>
    <source>
        <strain evidence="8">CGMCC 4.6856</strain>
    </source>
</reference>
<name>A0A1H9NMY4_9ACTN</name>
<dbReference type="CDD" id="cd01750">
    <property type="entry name" value="GATase1_CobQ"/>
    <property type="match status" value="1"/>
</dbReference>
<dbReference type="InterPro" id="IPR027417">
    <property type="entry name" value="P-loop_NTPase"/>
</dbReference>
<dbReference type="EMBL" id="FOFA01000017">
    <property type="protein sequence ID" value="SER37296.1"/>
    <property type="molecule type" value="Genomic_DNA"/>
</dbReference>
<feature type="domain" description="CobQ/CobB/MinD/ParA nucleotide binding" evidence="5">
    <location>
        <begin position="6"/>
        <end position="231"/>
    </location>
</feature>
<accession>A0A1H9NMY4</accession>
<feature type="active site" description="Nucleophile" evidence="4">
    <location>
        <position position="334"/>
    </location>
</feature>
<protein>
    <recommendedName>
        <fullName evidence="4">Cobyric acid synthase</fullName>
    </recommendedName>
</protein>
<dbReference type="STRING" id="1036181.SAMN05421756_11713"/>
<dbReference type="PANTHER" id="PTHR21343:SF1">
    <property type="entry name" value="COBYRIC ACID SYNTHASE"/>
    <property type="match status" value="1"/>
</dbReference>
<sequence length="491" mass="51597">MTSGLLVAGTSSDAGKSLVVTGLCRALVRRGVDVAPYKAQNMSNNSGVCADGAEIGRAQLLQAQAARVEPTSAMNPVLLKPGTDRRAHVVVRGRPSGVLEAGQYATGRRHLAEAAWAAYEELAAEHDLVVCEGAGSPAEINLRAGDYVNLGLARRFDLPVVVVGDIDRGGVLAALYGTVALLEPEDRALVHAFVVNKFRGDPDVLTPGLEEITRRTGVPFAGVLPWLDGVWLDAEDTLEVGAWRRSARAQPGLLRVAVVRFPRVSNATDVEALAAEPGVEVRVTTDPAVVAGADLAVLPGTRATLSDLAWLRRTGLADAVLDRAGRGAPVLGICGGYQVLGQRVEDPDAVEASTPTTVDGLGLLPVATRFHPDKTLGRPTGAWQGHRVEAYEIHHGRATSTAAAEPFLDGVRAGVVWGTVWHGALENDGFRRAWLAEVAAAAGASWAPVPDAPAFGARREAMVDALADAVEEHLDLDLLLAPTRVGARVRS</sequence>
<dbReference type="CDD" id="cd05389">
    <property type="entry name" value="CobQ_N"/>
    <property type="match status" value="1"/>
</dbReference>
<dbReference type="RefSeq" id="WP_091187084.1">
    <property type="nucleotide sequence ID" value="NZ_FOFA01000017.1"/>
</dbReference>
<feature type="domain" description="CobB/CobQ-like glutamine amidotransferase" evidence="6">
    <location>
        <begin position="255"/>
        <end position="428"/>
    </location>
</feature>
<evidence type="ECO:0000256" key="3">
    <source>
        <dbReference type="ARBA" id="ARBA00022962"/>
    </source>
</evidence>
<organism evidence="7 8">
    <name type="scientific">Microlunatus flavus</name>
    <dbReference type="NCBI Taxonomy" id="1036181"/>
    <lineage>
        <taxon>Bacteria</taxon>
        <taxon>Bacillati</taxon>
        <taxon>Actinomycetota</taxon>
        <taxon>Actinomycetes</taxon>
        <taxon>Propionibacteriales</taxon>
        <taxon>Propionibacteriaceae</taxon>
        <taxon>Microlunatus</taxon>
    </lineage>
</organism>
<feature type="active site" evidence="4">
    <location>
        <position position="422"/>
    </location>
</feature>
<evidence type="ECO:0000256" key="4">
    <source>
        <dbReference type="HAMAP-Rule" id="MF_00028"/>
    </source>
</evidence>
<dbReference type="SUPFAM" id="SSF52540">
    <property type="entry name" value="P-loop containing nucleoside triphosphate hydrolases"/>
    <property type="match status" value="1"/>
</dbReference>
<dbReference type="OrthoDB" id="9808302at2"/>
<dbReference type="SUPFAM" id="SSF52317">
    <property type="entry name" value="Class I glutamine amidotransferase-like"/>
    <property type="match status" value="1"/>
</dbReference>
<dbReference type="InterPro" id="IPR029062">
    <property type="entry name" value="Class_I_gatase-like"/>
</dbReference>
<evidence type="ECO:0000313" key="7">
    <source>
        <dbReference type="EMBL" id="SER37296.1"/>
    </source>
</evidence>
<dbReference type="AlphaFoldDB" id="A0A1H9NMY4"/>